<feature type="non-terminal residue" evidence="3">
    <location>
        <position position="499"/>
    </location>
</feature>
<comment type="similarity">
    <text evidence="1">In the N-terminal section; belongs to the PINc/VapC protein family.</text>
</comment>
<dbReference type="InterPro" id="IPR029060">
    <property type="entry name" value="PIN-like_dom_sf"/>
</dbReference>
<evidence type="ECO:0000259" key="2">
    <source>
        <dbReference type="SMART" id="SM00670"/>
    </source>
</evidence>
<comment type="caution">
    <text evidence="3">The sequence shown here is derived from an EMBL/GenBank/DDBJ whole genome shotgun (WGS) entry which is preliminary data.</text>
</comment>
<dbReference type="SUPFAM" id="SSF52540">
    <property type="entry name" value="P-loop containing nucleoside triphosphate hydrolases"/>
    <property type="match status" value="1"/>
</dbReference>
<dbReference type="Pfam" id="PF00437">
    <property type="entry name" value="T2SSE"/>
    <property type="match status" value="1"/>
</dbReference>
<sequence length="499" mass="56658">MIRMPDKFTCDTSIILNGQILNLIEDGELGEKPEIYISNIVIAEVEYRTNINKEIGFFGLNVLKQLRKFHMEGLITLHVVGMRPTINQIKMAPGGELDALIRETARENGAVLITADRIQGDVAVFEGLEVLFAWERKIQQKKESLTLKLLDYFDDTTMSIHLKQNLPPYAKKGAPGDWHLEIIREEPISSQLIEEIILEIIENVRDDQHSFIEIEKKGAIVAQLREFRIVITRPPFSKDVEITAVRPLVSLKLSDYSIDSRLKRRLEKAEGILVSGPPGAGKSTFSAALANYYLGQDKVVKTLESVRDLQVRPEITQYTKLEGNLENSADILLLVRPDFTIFDEVRTTKDFQIYSDFRLSGVGMVGVVHSSSAIDAIQRFITRIELGMLPSIIDTIIFIEGGDISTVLILKMTVKVPHGFRDKDLARPVMEVRDFKNDQLEFEIYNFGNDIVVNPVGHRSKFTSRSQFKGNSSYAKRRDERIELEIEVKKQKIMIKADP</sequence>
<dbReference type="Pfam" id="PF01850">
    <property type="entry name" value="PIN"/>
    <property type="match status" value="1"/>
</dbReference>
<dbReference type="SUPFAM" id="SSF88723">
    <property type="entry name" value="PIN domain-like"/>
    <property type="match status" value="1"/>
</dbReference>
<dbReference type="InterPro" id="IPR052041">
    <property type="entry name" value="Nucleic_acid_metab_PIN/TRAM"/>
</dbReference>
<accession>A0A0F9J5S8</accession>
<dbReference type="Gene3D" id="3.40.50.300">
    <property type="entry name" value="P-loop containing nucleotide triphosphate hydrolases"/>
    <property type="match status" value="1"/>
</dbReference>
<organism evidence="3">
    <name type="scientific">marine sediment metagenome</name>
    <dbReference type="NCBI Taxonomy" id="412755"/>
    <lineage>
        <taxon>unclassified sequences</taxon>
        <taxon>metagenomes</taxon>
        <taxon>ecological metagenomes</taxon>
    </lineage>
</organism>
<dbReference type="PANTHER" id="PTHR11603">
    <property type="entry name" value="AAA FAMILY ATPASE"/>
    <property type="match status" value="1"/>
</dbReference>
<dbReference type="PANTHER" id="PTHR11603:SF147">
    <property type="entry name" value="MEMBRANE PROTEIN"/>
    <property type="match status" value="1"/>
</dbReference>
<dbReference type="EMBL" id="LAZR01010778">
    <property type="protein sequence ID" value="KKM65104.1"/>
    <property type="molecule type" value="Genomic_DNA"/>
</dbReference>
<dbReference type="InterPro" id="IPR001482">
    <property type="entry name" value="T2SS/T4SS_dom"/>
</dbReference>
<evidence type="ECO:0000313" key="3">
    <source>
        <dbReference type="EMBL" id="KKM65104.1"/>
    </source>
</evidence>
<proteinExistence type="inferred from homology"/>
<dbReference type="InterPro" id="IPR027417">
    <property type="entry name" value="P-loop_NTPase"/>
</dbReference>
<dbReference type="CDD" id="cd09878">
    <property type="entry name" value="PIN_VapC_VirB11L-ATPase-like"/>
    <property type="match status" value="1"/>
</dbReference>
<name>A0A0F9J5S8_9ZZZZ</name>
<dbReference type="NCBIfam" id="NF010335">
    <property type="entry name" value="PRK13764.1"/>
    <property type="match status" value="1"/>
</dbReference>
<dbReference type="SMART" id="SM00670">
    <property type="entry name" value="PINc"/>
    <property type="match status" value="1"/>
</dbReference>
<dbReference type="Gene3D" id="3.40.50.1010">
    <property type="entry name" value="5'-nuclease"/>
    <property type="match status" value="1"/>
</dbReference>
<dbReference type="InterPro" id="IPR002716">
    <property type="entry name" value="PIN_dom"/>
</dbReference>
<evidence type="ECO:0000256" key="1">
    <source>
        <dbReference type="ARBA" id="ARBA00046345"/>
    </source>
</evidence>
<dbReference type="AlphaFoldDB" id="A0A0F9J5S8"/>
<gene>
    <name evidence="3" type="ORF">LCGC14_1494670</name>
</gene>
<reference evidence="3" key="1">
    <citation type="journal article" date="2015" name="Nature">
        <title>Complex archaea that bridge the gap between prokaryotes and eukaryotes.</title>
        <authorList>
            <person name="Spang A."/>
            <person name="Saw J.H."/>
            <person name="Jorgensen S.L."/>
            <person name="Zaremba-Niedzwiedzka K."/>
            <person name="Martijn J."/>
            <person name="Lind A.E."/>
            <person name="van Eijk R."/>
            <person name="Schleper C."/>
            <person name="Guy L."/>
            <person name="Ettema T.J."/>
        </authorList>
    </citation>
    <scope>NUCLEOTIDE SEQUENCE</scope>
</reference>
<feature type="domain" description="PIN" evidence="2">
    <location>
        <begin position="6"/>
        <end position="121"/>
    </location>
</feature>
<protein>
    <recommendedName>
        <fullName evidence="2">PIN domain-containing protein</fullName>
    </recommendedName>
</protein>